<keyword evidence="1" id="KW-0812">Transmembrane</keyword>
<proteinExistence type="predicted"/>
<name>A0A1I3QEJ3_9PLAN</name>
<keyword evidence="1" id="KW-0472">Membrane</keyword>
<feature type="domain" description="DUF1559" evidence="2">
    <location>
        <begin position="36"/>
        <end position="285"/>
    </location>
</feature>
<keyword evidence="4" id="KW-1185">Reference proteome</keyword>
<dbReference type="NCBIfam" id="TIGR02532">
    <property type="entry name" value="IV_pilin_GFxxxE"/>
    <property type="match status" value="1"/>
</dbReference>
<sequence>MSPLASTSRRGFTLLELLVVFAIISILIALLLPAVQQCREAARRSQCKNNFKQLALACHNYHTAHRTFPPGWIGVTAGAADPLGESGFGWGTLLLPYIDQHSLAQKINVREPIDGLVNAAVINTSLTTFICPTANSDAVLFAKDRNGLAIELGRSDYVGVFGTDDILACTHLPGTRPVTLKGQCLGNGVFSHNSRVTMTDVVDGSSQTLFLGERSASPRARDVLTATWVGAIPGIADGPARVVGTIPKQMNQPGAEQGFDSGHTGGAQFALIDGSVRFVSENIAPTMFAALGTYAGGELTGEF</sequence>
<evidence type="ECO:0000313" key="3">
    <source>
        <dbReference type="EMBL" id="SFJ31962.1"/>
    </source>
</evidence>
<dbReference type="InterPro" id="IPR027558">
    <property type="entry name" value="Pre_pil_HX9DG_C"/>
</dbReference>
<evidence type="ECO:0000313" key="4">
    <source>
        <dbReference type="Proteomes" id="UP000199518"/>
    </source>
</evidence>
<dbReference type="PANTHER" id="PTHR30093:SF2">
    <property type="entry name" value="TYPE II SECRETION SYSTEM PROTEIN H"/>
    <property type="match status" value="1"/>
</dbReference>
<dbReference type="InterPro" id="IPR045584">
    <property type="entry name" value="Pilin-like"/>
</dbReference>
<dbReference type="AlphaFoldDB" id="A0A1I3QEJ3"/>
<dbReference type="Pfam" id="PF07596">
    <property type="entry name" value="SBP_bac_10"/>
    <property type="match status" value="1"/>
</dbReference>
<dbReference type="PROSITE" id="PS00409">
    <property type="entry name" value="PROKAR_NTER_METHYL"/>
    <property type="match status" value="1"/>
</dbReference>
<evidence type="ECO:0000259" key="2">
    <source>
        <dbReference type="Pfam" id="PF07596"/>
    </source>
</evidence>
<evidence type="ECO:0000256" key="1">
    <source>
        <dbReference type="SAM" id="Phobius"/>
    </source>
</evidence>
<dbReference type="InterPro" id="IPR012902">
    <property type="entry name" value="N_methyl_site"/>
</dbReference>
<gene>
    <name evidence="3" type="ORF">SAMN05421753_11852</name>
</gene>
<keyword evidence="1" id="KW-1133">Transmembrane helix</keyword>
<dbReference type="InterPro" id="IPR011453">
    <property type="entry name" value="DUF1559"/>
</dbReference>
<dbReference type="OrthoDB" id="289947at2"/>
<organism evidence="3 4">
    <name type="scientific">Planctomicrobium piriforme</name>
    <dbReference type="NCBI Taxonomy" id="1576369"/>
    <lineage>
        <taxon>Bacteria</taxon>
        <taxon>Pseudomonadati</taxon>
        <taxon>Planctomycetota</taxon>
        <taxon>Planctomycetia</taxon>
        <taxon>Planctomycetales</taxon>
        <taxon>Planctomycetaceae</taxon>
        <taxon>Planctomicrobium</taxon>
    </lineage>
</organism>
<dbReference type="EMBL" id="FOQD01000018">
    <property type="protein sequence ID" value="SFJ31962.1"/>
    <property type="molecule type" value="Genomic_DNA"/>
</dbReference>
<feature type="transmembrane region" description="Helical" evidence="1">
    <location>
        <begin position="12"/>
        <end position="35"/>
    </location>
</feature>
<dbReference type="NCBIfam" id="TIGR04294">
    <property type="entry name" value="pre_pil_HX9DG"/>
    <property type="match status" value="1"/>
</dbReference>
<accession>A0A1I3QEJ3</accession>
<dbReference type="Proteomes" id="UP000199518">
    <property type="component" value="Unassembled WGS sequence"/>
</dbReference>
<protein>
    <submittedName>
        <fullName evidence="3">Prepilin-type N-terminal cleavage/methylation domain-containing protein</fullName>
    </submittedName>
</protein>
<dbReference type="Gene3D" id="3.30.700.10">
    <property type="entry name" value="Glycoprotein, Type 4 Pilin"/>
    <property type="match status" value="1"/>
</dbReference>
<dbReference type="Pfam" id="PF07963">
    <property type="entry name" value="N_methyl"/>
    <property type="match status" value="1"/>
</dbReference>
<dbReference type="STRING" id="1576369.SAMN05421753_11852"/>
<dbReference type="PANTHER" id="PTHR30093">
    <property type="entry name" value="GENERAL SECRETION PATHWAY PROTEIN G"/>
    <property type="match status" value="1"/>
</dbReference>
<reference evidence="4" key="1">
    <citation type="submission" date="2016-10" db="EMBL/GenBank/DDBJ databases">
        <authorList>
            <person name="Varghese N."/>
            <person name="Submissions S."/>
        </authorList>
    </citation>
    <scope>NUCLEOTIDE SEQUENCE [LARGE SCALE GENOMIC DNA]</scope>
    <source>
        <strain evidence="4">DSM 26348</strain>
    </source>
</reference>
<dbReference type="SUPFAM" id="SSF54523">
    <property type="entry name" value="Pili subunits"/>
    <property type="match status" value="1"/>
</dbReference>